<name>A0AAW0QXR1_9PEZI</name>
<proteinExistence type="predicted"/>
<dbReference type="AlphaFoldDB" id="A0AAW0QXR1"/>
<dbReference type="EMBL" id="JAQQWP010000006">
    <property type="protein sequence ID" value="KAK8115184.1"/>
    <property type="molecule type" value="Genomic_DNA"/>
</dbReference>
<accession>A0AAW0QXR1</accession>
<evidence type="ECO:0000313" key="1">
    <source>
        <dbReference type="EMBL" id="KAK8115184.1"/>
    </source>
</evidence>
<evidence type="ECO:0000313" key="2">
    <source>
        <dbReference type="Proteomes" id="UP001392437"/>
    </source>
</evidence>
<dbReference type="Proteomes" id="UP001392437">
    <property type="component" value="Unassembled WGS sequence"/>
</dbReference>
<keyword evidence="2" id="KW-1185">Reference proteome</keyword>
<reference evidence="1 2" key="1">
    <citation type="submission" date="2023-01" db="EMBL/GenBank/DDBJ databases">
        <title>Analysis of 21 Apiospora genomes using comparative genomics revels a genus with tremendous synthesis potential of carbohydrate active enzymes and secondary metabolites.</title>
        <authorList>
            <person name="Sorensen T."/>
        </authorList>
    </citation>
    <scope>NUCLEOTIDE SEQUENCE [LARGE SCALE GENOMIC DNA]</scope>
    <source>
        <strain evidence="1 2">CBS 117206</strain>
    </source>
</reference>
<dbReference type="GO" id="GO:0016787">
    <property type="term" value="F:hydrolase activity"/>
    <property type="evidence" value="ECO:0007669"/>
    <property type="project" value="UniProtKB-KW"/>
</dbReference>
<gene>
    <name evidence="1" type="ORF">PG999_007253</name>
</gene>
<keyword evidence="1" id="KW-0378">Hydrolase</keyword>
<protein>
    <submittedName>
        <fullName evidence="1">Glycoside hydrolase family 92 protein</fullName>
    </submittedName>
</protein>
<comment type="caution">
    <text evidence="1">The sequence shown here is derived from an EMBL/GenBank/DDBJ whole genome shotgun (WGS) entry which is preliminary data.</text>
</comment>
<organism evidence="1 2">
    <name type="scientific">Apiospora kogelbergensis</name>
    <dbReference type="NCBI Taxonomy" id="1337665"/>
    <lineage>
        <taxon>Eukaryota</taxon>
        <taxon>Fungi</taxon>
        <taxon>Dikarya</taxon>
        <taxon>Ascomycota</taxon>
        <taxon>Pezizomycotina</taxon>
        <taxon>Sordariomycetes</taxon>
        <taxon>Xylariomycetidae</taxon>
        <taxon>Amphisphaeriales</taxon>
        <taxon>Apiosporaceae</taxon>
        <taxon>Apiospora</taxon>
    </lineage>
</organism>
<sequence length="64" mass="6764">MALRSAICAIAIAGVTQSAGQRLMGRAENSPSTGYDFVDPLIGTDNGVQVQYSWFNITQALADT</sequence>